<dbReference type="Proteomes" id="UP000198846">
    <property type="component" value="Unassembled WGS sequence"/>
</dbReference>
<keyword evidence="1" id="KW-0732">Signal</keyword>
<protein>
    <submittedName>
        <fullName evidence="2">Uncharacterized protein</fullName>
    </submittedName>
</protein>
<dbReference type="EMBL" id="FNQK01000001">
    <property type="protein sequence ID" value="SDZ74930.1"/>
    <property type="molecule type" value="Genomic_DNA"/>
</dbReference>
<dbReference type="RefSeq" id="WP_092131293.1">
    <property type="nucleotide sequence ID" value="NZ_FNQK01000001.1"/>
</dbReference>
<name>A0A1H3VJH4_BIZPA</name>
<reference evidence="3" key="1">
    <citation type="submission" date="2016-10" db="EMBL/GenBank/DDBJ databases">
        <authorList>
            <person name="Varghese N."/>
            <person name="Submissions S."/>
        </authorList>
    </citation>
    <scope>NUCLEOTIDE SEQUENCE [LARGE SCALE GENOMIC DNA]</scope>
    <source>
        <strain evidence="3">DSM 23842</strain>
    </source>
</reference>
<feature type="signal peptide" evidence="1">
    <location>
        <begin position="1"/>
        <end position="18"/>
    </location>
</feature>
<proteinExistence type="predicted"/>
<feature type="chain" id="PRO_5011433555" evidence="1">
    <location>
        <begin position="19"/>
        <end position="212"/>
    </location>
</feature>
<evidence type="ECO:0000313" key="2">
    <source>
        <dbReference type="EMBL" id="SDZ74930.1"/>
    </source>
</evidence>
<dbReference type="OrthoDB" id="1117699at2"/>
<evidence type="ECO:0000256" key="1">
    <source>
        <dbReference type="SAM" id="SignalP"/>
    </source>
</evidence>
<dbReference type="AlphaFoldDB" id="A0A1H3VJH4"/>
<organism evidence="2 3">
    <name type="scientific">Bizionia paragorgiae</name>
    <dbReference type="NCBI Taxonomy" id="283786"/>
    <lineage>
        <taxon>Bacteria</taxon>
        <taxon>Pseudomonadati</taxon>
        <taxon>Bacteroidota</taxon>
        <taxon>Flavobacteriia</taxon>
        <taxon>Flavobacteriales</taxon>
        <taxon>Flavobacteriaceae</taxon>
        <taxon>Bizionia</taxon>
    </lineage>
</organism>
<sequence length="212" mass="24745">MKHVIVLLLICTPFILNAQYHKAKLQMVDGSLKDGFAKLPSNKLLDSKVEFKVSKKAKVEKFKDSEVSKIMIRSKGGDQYVFERLPIVHLFKSFGREIEREKSQKHWVLLYQTNKKLSSFSLAQRYKLDRKGVMKSITGSNSIWEFVYFLLKRTEEDKAYIVSGMGFTNGQVRKAMAIYFNDIPEFVERINNKEFKKHGVHEVANEYAKYFN</sequence>
<evidence type="ECO:0000313" key="3">
    <source>
        <dbReference type="Proteomes" id="UP000198846"/>
    </source>
</evidence>
<keyword evidence="3" id="KW-1185">Reference proteome</keyword>
<accession>A0A1H3VJH4</accession>
<gene>
    <name evidence="2" type="ORF">SAMN04487990_101217</name>
</gene>